<evidence type="ECO:0000256" key="1">
    <source>
        <dbReference type="SAM" id="MobiDB-lite"/>
    </source>
</evidence>
<feature type="compositionally biased region" description="Acidic residues" evidence="1">
    <location>
        <begin position="79"/>
        <end position="88"/>
    </location>
</feature>
<feature type="region of interest" description="Disordered" evidence="1">
    <location>
        <begin position="171"/>
        <end position="320"/>
    </location>
</feature>
<keyword evidence="3" id="KW-1185">Reference proteome</keyword>
<dbReference type="Proteomes" id="UP000515125">
    <property type="component" value="Unplaced"/>
</dbReference>
<accession>A0A6P6RTL7</accession>
<name>A0A6P6RTL7_9EIME</name>
<feature type="compositionally biased region" description="Low complexity" evidence="1">
    <location>
        <begin position="36"/>
        <end position="47"/>
    </location>
</feature>
<gene>
    <name evidence="4" type="primary">LOC34620031</name>
</gene>
<keyword evidence="2" id="KW-0732">Signal</keyword>
<evidence type="ECO:0000313" key="3">
    <source>
        <dbReference type="Proteomes" id="UP000515125"/>
    </source>
</evidence>
<feature type="chain" id="PRO_5027901928" evidence="2">
    <location>
        <begin position="20"/>
        <end position="348"/>
    </location>
</feature>
<feature type="compositionally biased region" description="Acidic residues" evidence="1">
    <location>
        <begin position="259"/>
        <end position="269"/>
    </location>
</feature>
<reference evidence="4" key="1">
    <citation type="submission" date="2025-08" db="UniProtKB">
        <authorList>
            <consortium name="RefSeq"/>
        </authorList>
    </citation>
    <scope>IDENTIFICATION</scope>
</reference>
<feature type="region of interest" description="Disordered" evidence="1">
    <location>
        <begin position="30"/>
        <end position="156"/>
    </location>
</feature>
<evidence type="ECO:0000313" key="4">
    <source>
        <dbReference type="RefSeq" id="XP_026191163.1"/>
    </source>
</evidence>
<feature type="compositionally biased region" description="Basic and acidic residues" evidence="1">
    <location>
        <begin position="63"/>
        <end position="78"/>
    </location>
</feature>
<dbReference type="RefSeq" id="XP_026191163.1">
    <property type="nucleotide sequence ID" value="XM_026335378.1"/>
</dbReference>
<organism evidence="3 4">
    <name type="scientific">Cyclospora cayetanensis</name>
    <dbReference type="NCBI Taxonomy" id="88456"/>
    <lineage>
        <taxon>Eukaryota</taxon>
        <taxon>Sar</taxon>
        <taxon>Alveolata</taxon>
        <taxon>Apicomplexa</taxon>
        <taxon>Conoidasida</taxon>
        <taxon>Coccidia</taxon>
        <taxon>Eucoccidiorida</taxon>
        <taxon>Eimeriorina</taxon>
        <taxon>Eimeriidae</taxon>
        <taxon>Cyclospora</taxon>
    </lineage>
</organism>
<proteinExistence type="predicted"/>
<feature type="signal peptide" evidence="2">
    <location>
        <begin position="1"/>
        <end position="19"/>
    </location>
</feature>
<feature type="compositionally biased region" description="Low complexity" evidence="1">
    <location>
        <begin position="177"/>
        <end position="197"/>
    </location>
</feature>
<dbReference type="GeneID" id="34620031"/>
<sequence>MQALGLVGFCLSTGTGAVAKGVSGGGKCCLSGGGRSASRSPSLSAAAQEESTKTACELPQGQRRGELGKEEILKQETREEIEDEEKREDDEKRESLDVSDIQPGRGEVASSAFEEKRLEQADVEPPSGESEEEVLTPRSVANAAFSAATGEESGVAESDIAAAADCGECLSESTPHSLAAAELAAASASGEEAGNAGKSSRSLSPRGDANAVAAEAGVVASMHRGEQMSQGCGEEHAAADSGPLSEPLLQQRAKQMLAADDEGEAETSTEETATGIVGKLRRLHIPQDDAGVYGGGDGASASQSAESTGTVDVESAGDAARDAPTVFAAASRVASTPWRLAESYCTGI</sequence>
<feature type="compositionally biased region" description="Low complexity" evidence="1">
    <location>
        <begin position="209"/>
        <end position="220"/>
    </location>
</feature>
<evidence type="ECO:0000256" key="2">
    <source>
        <dbReference type="SAM" id="SignalP"/>
    </source>
</evidence>
<protein>
    <submittedName>
        <fullName evidence="4">Uncharacterized protein LOC34620031</fullName>
    </submittedName>
</protein>
<dbReference type="AlphaFoldDB" id="A0A6P6RTL7"/>